<dbReference type="PROSITE" id="PS00518">
    <property type="entry name" value="ZF_RING_1"/>
    <property type="match status" value="1"/>
</dbReference>
<feature type="domain" description="RING-type" evidence="5">
    <location>
        <begin position="134"/>
        <end position="169"/>
    </location>
</feature>
<sequence>ISRACRACHVGAPLERHFCKSCRYAVCRECACRECASGACPLCMRSAPFIRLFEDSSLQCDICLSPEPVIRAVFTGCGHIVCGACAHLIVVDAKDKVQKPACPFCRVVSYPLPIKEQLSYSFSESEPLSFSRACQACRTEEPSQRFFATSCWHVSCSGCAEGAETCPICATSTSFVRIFDGTSRACTICLCTEPLSRSLVASWPHCVHCVHGYDLSELRSESLFEHLPFLSRR</sequence>
<evidence type="ECO:0000313" key="7">
    <source>
        <dbReference type="Proteomes" id="UP001328107"/>
    </source>
</evidence>
<accession>A0AAN5CRX9</accession>
<comment type="caution">
    <text evidence="6">The sequence shown here is derived from an EMBL/GenBank/DDBJ whole genome shotgun (WGS) entry which is preliminary data.</text>
</comment>
<dbReference type="PROSITE" id="PS50089">
    <property type="entry name" value="ZF_RING_2"/>
    <property type="match status" value="2"/>
</dbReference>
<dbReference type="SMART" id="SM00184">
    <property type="entry name" value="RING"/>
    <property type="match status" value="2"/>
</dbReference>
<reference evidence="7" key="1">
    <citation type="submission" date="2022-10" db="EMBL/GenBank/DDBJ databases">
        <title>Genome assembly of Pristionchus species.</title>
        <authorList>
            <person name="Yoshida K."/>
            <person name="Sommer R.J."/>
        </authorList>
    </citation>
    <scope>NUCLEOTIDE SEQUENCE [LARGE SCALE GENOMIC DNA]</scope>
    <source>
        <strain evidence="7">RS5460</strain>
    </source>
</reference>
<dbReference type="Gene3D" id="3.30.40.10">
    <property type="entry name" value="Zinc/RING finger domain, C3HC4 (zinc finger)"/>
    <property type="match status" value="2"/>
</dbReference>
<gene>
    <name evidence="6" type="ORF">PMAYCL1PPCAC_19718</name>
</gene>
<evidence type="ECO:0000256" key="2">
    <source>
        <dbReference type="ARBA" id="ARBA00022771"/>
    </source>
</evidence>
<dbReference type="InterPro" id="IPR017907">
    <property type="entry name" value="Znf_RING_CS"/>
</dbReference>
<dbReference type="SUPFAM" id="SSF57850">
    <property type="entry name" value="RING/U-box"/>
    <property type="match status" value="1"/>
</dbReference>
<dbReference type="EMBL" id="BTRK01000004">
    <property type="protein sequence ID" value="GMR49523.1"/>
    <property type="molecule type" value="Genomic_DNA"/>
</dbReference>
<evidence type="ECO:0000259" key="5">
    <source>
        <dbReference type="PROSITE" id="PS50089"/>
    </source>
</evidence>
<evidence type="ECO:0000256" key="1">
    <source>
        <dbReference type="ARBA" id="ARBA00022723"/>
    </source>
</evidence>
<dbReference type="PANTHER" id="PTHR16450:SF1">
    <property type="entry name" value="PROTEIN CBG12045"/>
    <property type="match status" value="1"/>
</dbReference>
<evidence type="ECO:0000256" key="3">
    <source>
        <dbReference type="ARBA" id="ARBA00022833"/>
    </source>
</evidence>
<keyword evidence="2 4" id="KW-0863">Zinc-finger</keyword>
<evidence type="ECO:0000313" key="6">
    <source>
        <dbReference type="EMBL" id="GMR49523.1"/>
    </source>
</evidence>
<evidence type="ECO:0000256" key="4">
    <source>
        <dbReference type="PROSITE-ProRule" id="PRU00175"/>
    </source>
</evidence>
<keyword evidence="1" id="KW-0479">Metal-binding</keyword>
<protein>
    <recommendedName>
        <fullName evidence="5">RING-type domain-containing protein</fullName>
    </recommendedName>
</protein>
<dbReference type="GO" id="GO:0008270">
    <property type="term" value="F:zinc ion binding"/>
    <property type="evidence" value="ECO:0007669"/>
    <property type="project" value="UniProtKB-KW"/>
</dbReference>
<feature type="non-terminal residue" evidence="6">
    <location>
        <position position="233"/>
    </location>
</feature>
<dbReference type="InterPro" id="IPR013083">
    <property type="entry name" value="Znf_RING/FYVE/PHD"/>
</dbReference>
<keyword evidence="7" id="KW-1185">Reference proteome</keyword>
<keyword evidence="3" id="KW-0862">Zinc</keyword>
<dbReference type="PANTHER" id="PTHR16450">
    <property type="entry name" value="RING FINGER PROTEIN 186"/>
    <property type="match status" value="1"/>
</dbReference>
<dbReference type="Proteomes" id="UP001328107">
    <property type="component" value="Unassembled WGS sequence"/>
</dbReference>
<name>A0AAN5CRX9_9BILA</name>
<dbReference type="InterPro" id="IPR001841">
    <property type="entry name" value="Znf_RING"/>
</dbReference>
<feature type="domain" description="RING-type" evidence="5">
    <location>
        <begin position="60"/>
        <end position="106"/>
    </location>
</feature>
<organism evidence="6 7">
    <name type="scientific">Pristionchus mayeri</name>
    <dbReference type="NCBI Taxonomy" id="1317129"/>
    <lineage>
        <taxon>Eukaryota</taxon>
        <taxon>Metazoa</taxon>
        <taxon>Ecdysozoa</taxon>
        <taxon>Nematoda</taxon>
        <taxon>Chromadorea</taxon>
        <taxon>Rhabditida</taxon>
        <taxon>Rhabditina</taxon>
        <taxon>Diplogasteromorpha</taxon>
        <taxon>Diplogasteroidea</taxon>
        <taxon>Neodiplogasteridae</taxon>
        <taxon>Pristionchus</taxon>
    </lineage>
</organism>
<proteinExistence type="predicted"/>
<dbReference type="AlphaFoldDB" id="A0AAN5CRX9"/>
<feature type="non-terminal residue" evidence="6">
    <location>
        <position position="1"/>
    </location>
</feature>